<organism evidence="2 3">
    <name type="scientific">Pseudonocardia thermophila</name>
    <dbReference type="NCBI Taxonomy" id="1848"/>
    <lineage>
        <taxon>Bacteria</taxon>
        <taxon>Bacillati</taxon>
        <taxon>Actinomycetota</taxon>
        <taxon>Actinomycetes</taxon>
        <taxon>Pseudonocardiales</taxon>
        <taxon>Pseudonocardiaceae</taxon>
        <taxon>Pseudonocardia</taxon>
    </lineage>
</organism>
<evidence type="ECO:0000313" key="3">
    <source>
        <dbReference type="Proteomes" id="UP000184363"/>
    </source>
</evidence>
<dbReference type="SUPFAM" id="SSF47413">
    <property type="entry name" value="lambda repressor-like DNA-binding domains"/>
    <property type="match status" value="1"/>
</dbReference>
<dbReference type="STRING" id="1848.SAMN05443637_12824"/>
<proteinExistence type="predicted"/>
<dbReference type="CDD" id="cd00093">
    <property type="entry name" value="HTH_XRE"/>
    <property type="match status" value="1"/>
</dbReference>
<sequence length="136" mass="14424">MKGSGMDEIDILLGSGTTSVDALADELVRADFAWIDQLVRLRKQTGMTQQQVAQAMGRSQSVVSDIETMNSDPRLSSLRRYALAIGAVVKHRVMLRPADHPLVTPARVTTASGGEGTPISVQRVLASGPLALGRAG</sequence>
<gene>
    <name evidence="2" type="ORF">SAMN05443637_12824</name>
</gene>
<evidence type="ECO:0000259" key="1">
    <source>
        <dbReference type="PROSITE" id="PS50943"/>
    </source>
</evidence>
<dbReference type="InterPro" id="IPR010982">
    <property type="entry name" value="Lambda_DNA-bd_dom_sf"/>
</dbReference>
<dbReference type="PROSITE" id="PS50943">
    <property type="entry name" value="HTH_CROC1"/>
    <property type="match status" value="1"/>
</dbReference>
<name>A0A1M7AIB8_PSETH</name>
<accession>A0A1M7AIB8</accession>
<dbReference type="Gene3D" id="1.10.260.40">
    <property type="entry name" value="lambda repressor-like DNA-binding domains"/>
    <property type="match status" value="1"/>
</dbReference>
<dbReference type="EMBL" id="FRAP01000028">
    <property type="protein sequence ID" value="SHL42474.1"/>
    <property type="molecule type" value="Genomic_DNA"/>
</dbReference>
<dbReference type="Proteomes" id="UP000184363">
    <property type="component" value="Unassembled WGS sequence"/>
</dbReference>
<dbReference type="Pfam" id="PF01381">
    <property type="entry name" value="HTH_3"/>
    <property type="match status" value="1"/>
</dbReference>
<reference evidence="2 3" key="1">
    <citation type="submission" date="2016-11" db="EMBL/GenBank/DDBJ databases">
        <authorList>
            <person name="Jaros S."/>
            <person name="Januszkiewicz K."/>
            <person name="Wedrychowicz H."/>
        </authorList>
    </citation>
    <scope>NUCLEOTIDE SEQUENCE [LARGE SCALE GENOMIC DNA]</scope>
    <source>
        <strain evidence="2 3">DSM 43832</strain>
    </source>
</reference>
<dbReference type="GO" id="GO:0003677">
    <property type="term" value="F:DNA binding"/>
    <property type="evidence" value="ECO:0007669"/>
    <property type="project" value="InterPro"/>
</dbReference>
<dbReference type="InterPro" id="IPR001387">
    <property type="entry name" value="Cro/C1-type_HTH"/>
</dbReference>
<dbReference type="SMART" id="SM00530">
    <property type="entry name" value="HTH_XRE"/>
    <property type="match status" value="1"/>
</dbReference>
<dbReference type="AlphaFoldDB" id="A0A1M7AIB8"/>
<evidence type="ECO:0000313" key="2">
    <source>
        <dbReference type="EMBL" id="SHL42474.1"/>
    </source>
</evidence>
<feature type="domain" description="HTH cro/C1-type" evidence="1">
    <location>
        <begin position="38"/>
        <end position="91"/>
    </location>
</feature>
<protein>
    <submittedName>
        <fullName evidence="2">Helix-turn-helix domain-containing protein</fullName>
    </submittedName>
</protein>
<keyword evidence="3" id="KW-1185">Reference proteome</keyword>